<sequence>MVKNLQIESTDKIQLIDITDKVRSIITQSNTQEGIVIIFAQHTTCSLVISEFEDSLCDDFSKYIQSIYPKGPFKHGHGIRNGLNNEDKFHTPSHIFSSLIGQHITIPFTAGKMHFGTWQRICLVELNGPKVRNIIVKLHL</sequence>
<dbReference type="NCBIfam" id="TIGR00149">
    <property type="entry name" value="TIGR00149_YjbQ"/>
    <property type="match status" value="1"/>
</dbReference>
<reference evidence="2 3" key="1">
    <citation type="journal article" date="2016" name="Nat. Commun.">
        <title>Thousands of microbial genomes shed light on interconnected biogeochemical processes in an aquifer system.</title>
        <authorList>
            <person name="Anantharaman K."/>
            <person name="Brown C.T."/>
            <person name="Hug L.A."/>
            <person name="Sharon I."/>
            <person name="Castelle C.J."/>
            <person name="Probst A.J."/>
            <person name="Thomas B.C."/>
            <person name="Singh A."/>
            <person name="Wilkins M.J."/>
            <person name="Karaoz U."/>
            <person name="Brodie E.L."/>
            <person name="Williams K.H."/>
            <person name="Hubbard S.S."/>
            <person name="Banfield J.F."/>
        </authorList>
    </citation>
    <scope>NUCLEOTIDE SEQUENCE [LARGE SCALE GENOMIC DNA]</scope>
</reference>
<evidence type="ECO:0008006" key="4">
    <source>
        <dbReference type="Google" id="ProtNLM"/>
    </source>
</evidence>
<dbReference type="Proteomes" id="UP000178336">
    <property type="component" value="Unassembled WGS sequence"/>
</dbReference>
<accession>A0A1F5GU09</accession>
<dbReference type="AlphaFoldDB" id="A0A1F5GU09"/>
<dbReference type="Gene3D" id="2.60.120.460">
    <property type="entry name" value="YjbQ-like"/>
    <property type="match status" value="1"/>
</dbReference>
<comment type="caution">
    <text evidence="2">The sequence shown here is derived from an EMBL/GenBank/DDBJ whole genome shotgun (WGS) entry which is preliminary data.</text>
</comment>
<organism evidence="2 3">
    <name type="scientific">Candidatus Curtissbacteria bacterium RIFCSPLOWO2_01_FULL_37_9</name>
    <dbReference type="NCBI Taxonomy" id="1797724"/>
    <lineage>
        <taxon>Bacteria</taxon>
        <taxon>Candidatus Curtissiibacteriota</taxon>
    </lineage>
</organism>
<evidence type="ECO:0000256" key="1">
    <source>
        <dbReference type="ARBA" id="ARBA00005534"/>
    </source>
</evidence>
<comment type="similarity">
    <text evidence="1">Belongs to the UPF0047 family.</text>
</comment>
<evidence type="ECO:0000313" key="3">
    <source>
        <dbReference type="Proteomes" id="UP000178336"/>
    </source>
</evidence>
<dbReference type="PANTHER" id="PTHR30615:SF8">
    <property type="entry name" value="UPF0047 PROTEIN C4A8.02C"/>
    <property type="match status" value="1"/>
</dbReference>
<name>A0A1F5GU09_9BACT</name>
<protein>
    <recommendedName>
        <fullName evidence="4">Secondary thiamine-phosphate synthase enzyme</fullName>
    </recommendedName>
</protein>
<dbReference type="PIRSF" id="PIRSF004681">
    <property type="entry name" value="UCP004681"/>
    <property type="match status" value="1"/>
</dbReference>
<proteinExistence type="inferred from homology"/>
<dbReference type="InterPro" id="IPR035917">
    <property type="entry name" value="YjbQ-like_sf"/>
</dbReference>
<evidence type="ECO:0000313" key="2">
    <source>
        <dbReference type="EMBL" id="OGD95338.1"/>
    </source>
</evidence>
<dbReference type="STRING" id="1797724.A3A48_01940"/>
<dbReference type="InterPro" id="IPR001602">
    <property type="entry name" value="UPF0047_YjbQ-like"/>
</dbReference>
<dbReference type="Pfam" id="PF01894">
    <property type="entry name" value="YjbQ"/>
    <property type="match status" value="1"/>
</dbReference>
<gene>
    <name evidence="2" type="ORF">A3A48_01940</name>
</gene>
<dbReference type="PANTHER" id="PTHR30615">
    <property type="entry name" value="UNCHARACTERIZED PROTEIN YJBQ-RELATED"/>
    <property type="match status" value="1"/>
</dbReference>
<dbReference type="SUPFAM" id="SSF111038">
    <property type="entry name" value="YjbQ-like"/>
    <property type="match status" value="1"/>
</dbReference>
<dbReference type="EMBL" id="MFBN01000020">
    <property type="protein sequence ID" value="OGD95338.1"/>
    <property type="molecule type" value="Genomic_DNA"/>
</dbReference>